<dbReference type="Proteomes" id="UP000552644">
    <property type="component" value="Unassembled WGS sequence"/>
</dbReference>
<organism evidence="1 2">
    <name type="scientific">Streptosporangium saharense</name>
    <dbReference type="NCBI Taxonomy" id="1706840"/>
    <lineage>
        <taxon>Bacteria</taxon>
        <taxon>Bacillati</taxon>
        <taxon>Actinomycetota</taxon>
        <taxon>Actinomycetes</taxon>
        <taxon>Streptosporangiales</taxon>
        <taxon>Streptosporangiaceae</taxon>
        <taxon>Streptosporangium</taxon>
    </lineage>
</organism>
<comment type="caution">
    <text evidence="1">The sequence shown here is derived from an EMBL/GenBank/DDBJ whole genome shotgun (WGS) entry which is preliminary data.</text>
</comment>
<dbReference type="AlphaFoldDB" id="A0A7W7VSR9"/>
<keyword evidence="2" id="KW-1185">Reference proteome</keyword>
<reference evidence="1 2" key="1">
    <citation type="submission" date="2020-08" db="EMBL/GenBank/DDBJ databases">
        <title>Genomic Encyclopedia of Type Strains, Phase III (KMG-III): the genomes of soil and plant-associated and newly described type strains.</title>
        <authorList>
            <person name="Whitman W."/>
        </authorList>
    </citation>
    <scope>NUCLEOTIDE SEQUENCE [LARGE SCALE GENOMIC DNA]</scope>
    <source>
        <strain evidence="1 2">CECT 8840</strain>
    </source>
</reference>
<gene>
    <name evidence="1" type="ORF">FHS44_008062</name>
</gene>
<accession>A0A7W7VSR9</accession>
<proteinExistence type="predicted"/>
<protein>
    <submittedName>
        <fullName evidence="1">Uncharacterized protein</fullName>
    </submittedName>
</protein>
<evidence type="ECO:0000313" key="1">
    <source>
        <dbReference type="EMBL" id="MBB4920909.1"/>
    </source>
</evidence>
<sequence length="106" mass="10600">MKNDLLAVLSGQSRAGRGAVPDDLTLAQRCGHSDAGLATPGARRSGIDLVPHGTGQVGGRLCREVGEAQHIPGLAALGGPGDLAHVAELLHAREVVPPGAGVAPVH</sequence>
<dbReference type="EMBL" id="JACHJP010000019">
    <property type="protein sequence ID" value="MBB4920909.1"/>
    <property type="molecule type" value="Genomic_DNA"/>
</dbReference>
<name>A0A7W7VSR9_9ACTN</name>
<evidence type="ECO:0000313" key="2">
    <source>
        <dbReference type="Proteomes" id="UP000552644"/>
    </source>
</evidence>